<evidence type="ECO:0008006" key="4">
    <source>
        <dbReference type="Google" id="ProtNLM"/>
    </source>
</evidence>
<keyword evidence="1" id="KW-1133">Transmembrane helix</keyword>
<evidence type="ECO:0000313" key="2">
    <source>
        <dbReference type="EMBL" id="RMB04776.1"/>
    </source>
</evidence>
<reference evidence="2 3" key="1">
    <citation type="submission" date="2018-10" db="EMBL/GenBank/DDBJ databases">
        <title>Genomic Encyclopedia of Archaeal and Bacterial Type Strains, Phase II (KMG-II): from individual species to whole genera.</title>
        <authorList>
            <person name="Goeker M."/>
        </authorList>
    </citation>
    <scope>NUCLEOTIDE SEQUENCE [LARGE SCALE GENOMIC DNA]</scope>
    <source>
        <strain evidence="2 3">DSM 25217</strain>
    </source>
</reference>
<accession>A0A3M0CDF6</accession>
<keyword evidence="3" id="KW-1185">Reference proteome</keyword>
<evidence type="ECO:0000256" key="1">
    <source>
        <dbReference type="SAM" id="Phobius"/>
    </source>
</evidence>
<keyword evidence="1" id="KW-0472">Membrane</keyword>
<feature type="transmembrane region" description="Helical" evidence="1">
    <location>
        <begin position="155"/>
        <end position="179"/>
    </location>
</feature>
<protein>
    <recommendedName>
        <fullName evidence="4">Phytanoyl-CoA dioxygenase PhyH</fullName>
    </recommendedName>
</protein>
<dbReference type="InParanoid" id="A0A3M0CDF6"/>
<dbReference type="SUPFAM" id="SSF51197">
    <property type="entry name" value="Clavaminate synthase-like"/>
    <property type="match status" value="1"/>
</dbReference>
<dbReference type="AlphaFoldDB" id="A0A3M0CDF6"/>
<dbReference type="EMBL" id="REFR01000012">
    <property type="protein sequence ID" value="RMB04776.1"/>
    <property type="molecule type" value="Genomic_DNA"/>
</dbReference>
<gene>
    <name evidence="2" type="ORF">BXY39_2340</name>
</gene>
<dbReference type="OrthoDB" id="324927at2"/>
<comment type="caution">
    <text evidence="2">The sequence shown here is derived from an EMBL/GenBank/DDBJ whole genome shotgun (WGS) entry which is preliminary data.</text>
</comment>
<sequence>MADQGEKVTFENMHRFGRLQDAGQEIDMNEAFYVACRSVRDFRSREAAALALADTVRAKLDQLSLTSPDPDRVDRANADKLVKGESVSIGPILDNGQVRDVLSYLMAKDVYPMYGEDRRPFRADRPRDGVVIGRYSLQDIARAPHLLHMLLHPRLLGAATAFLGALPTVSICTFVWSFATGQEAQNMQLFHRDNDDFRQCKAFVLLTDTLDAQDGPHVYVRHSVDQDMVRRRLEGRGIAPDHREDLLHRLFDGVPNHRYADSLVEEAFGPESVDVLTGRAGDCFMENTWGIHKGLPPRRAPRLVLQIQYALQPSLFFTYEPVAIPGMDRLSAEDRYVCRAYLKAR</sequence>
<keyword evidence="1" id="KW-0812">Transmembrane</keyword>
<dbReference type="Gene3D" id="2.60.120.620">
    <property type="entry name" value="q2cbj1_9rhob like domain"/>
    <property type="match status" value="1"/>
</dbReference>
<dbReference type="RefSeq" id="WP_121939046.1">
    <property type="nucleotide sequence ID" value="NZ_REFR01000012.1"/>
</dbReference>
<dbReference type="Proteomes" id="UP000271227">
    <property type="component" value="Unassembled WGS sequence"/>
</dbReference>
<evidence type="ECO:0000313" key="3">
    <source>
        <dbReference type="Proteomes" id="UP000271227"/>
    </source>
</evidence>
<proteinExistence type="predicted"/>
<name>A0A3M0CDF6_9PROT</name>
<organism evidence="2 3">
    <name type="scientific">Eilatimonas milleporae</name>
    <dbReference type="NCBI Taxonomy" id="911205"/>
    <lineage>
        <taxon>Bacteria</taxon>
        <taxon>Pseudomonadati</taxon>
        <taxon>Pseudomonadota</taxon>
        <taxon>Alphaproteobacteria</taxon>
        <taxon>Kordiimonadales</taxon>
        <taxon>Kordiimonadaceae</taxon>
        <taxon>Eilatimonas</taxon>
    </lineage>
</organism>